<dbReference type="EC" id="2.8.4.4" evidence="8"/>
<organism evidence="12 13">
    <name type="scientific">Candidatus Abzuiibacterium crystallinum</name>
    <dbReference type="NCBI Taxonomy" id="1974748"/>
    <lineage>
        <taxon>Bacteria</taxon>
        <taxon>Pseudomonadati</taxon>
        <taxon>Candidatus Omnitrophota</taxon>
        <taxon>Candidatus Abzuiibacterium</taxon>
    </lineage>
</organism>
<dbReference type="FunFam" id="3.80.30.20:FF:000001">
    <property type="entry name" value="tRNA-2-methylthio-N(6)-dimethylallyladenosine synthase 2"/>
    <property type="match status" value="1"/>
</dbReference>
<evidence type="ECO:0000256" key="5">
    <source>
        <dbReference type="ARBA" id="ARBA00022723"/>
    </source>
</evidence>
<dbReference type="PANTHER" id="PTHR43837">
    <property type="entry name" value="RIBOSOMAL PROTEIN S12 METHYLTHIOTRANSFERASE RIMO"/>
    <property type="match status" value="1"/>
</dbReference>
<keyword evidence="6 8" id="KW-0408">Iron</keyword>
<comment type="cofactor">
    <cofactor evidence="8">
        <name>[4Fe-4S] cluster</name>
        <dbReference type="ChEBI" id="CHEBI:49883"/>
    </cofactor>
    <text evidence="8">Binds 2 [4Fe-4S] clusters. One cluster is coordinated with 3 cysteines and an exchangeable S-adenosyl-L-methionine.</text>
</comment>
<evidence type="ECO:0000259" key="9">
    <source>
        <dbReference type="PROSITE" id="PS50926"/>
    </source>
</evidence>
<sequence>MIHSAGRQISVGMLSLGCPKTLVDSELVLGQLNRQQYKFAESVADCDIAFLNTCAFIEDSKQESIDRILELVELKKTGHVRAIVVLGCLFQRYPDVLSREFKEVDAFVGTGDYAKIPAVIERIRQKFLKSENGISKTKPFIPFTEIGRPGFMYTAQQNRIALTPNHFRYVKVSEGCDHQCSFCTIPSFRGKHRSRPIDDIVREVKTLASVGAKEIVLTGQDTTHFGKDYSGEFLLPKLLQELNQIEGIEWIRILYAYPIFVGQKLINAIAALPKVCHYLDMPLQHISDDILKSMRRGVGKDRTVQLVQKIRKAVPDMALRTTFIVGYPGETDKHFEELLDFMQESMFERLGIFMYSQEEDTPAALLEAQIPKTVKQERFDRAMQLQQEISHANNQKWLGKRLQVMIDEPSNDEKNVFIGRTFMDAPEVDGLVFVRVSANQQLQPGQFVPVLVTGSQAYDLTADLVA</sequence>
<dbReference type="Gene3D" id="2.40.50.140">
    <property type="entry name" value="Nucleic acid-binding proteins"/>
    <property type="match status" value="1"/>
</dbReference>
<dbReference type="InterPro" id="IPR020612">
    <property type="entry name" value="Methylthiotransferase_CS"/>
</dbReference>
<dbReference type="InterPro" id="IPR058240">
    <property type="entry name" value="rSAM_sf"/>
</dbReference>
<evidence type="ECO:0000256" key="3">
    <source>
        <dbReference type="ARBA" id="ARBA00022679"/>
    </source>
</evidence>
<dbReference type="Gene3D" id="3.40.50.12160">
    <property type="entry name" value="Methylthiotransferase, N-terminal domain"/>
    <property type="match status" value="1"/>
</dbReference>
<keyword evidence="3 8" id="KW-0808">Transferase</keyword>
<dbReference type="GO" id="GO:0005840">
    <property type="term" value="C:ribosome"/>
    <property type="evidence" value="ECO:0007669"/>
    <property type="project" value="UniProtKB-KW"/>
</dbReference>
<dbReference type="Pfam" id="PF18693">
    <property type="entry name" value="TRAM_2"/>
    <property type="match status" value="1"/>
</dbReference>
<evidence type="ECO:0000313" key="13">
    <source>
        <dbReference type="Proteomes" id="UP000230859"/>
    </source>
</evidence>
<keyword evidence="1 8" id="KW-0004">4Fe-4S</keyword>
<feature type="domain" description="TRAM" evidence="9">
    <location>
        <begin position="395"/>
        <end position="466"/>
    </location>
</feature>
<name>A0A2H0LSA3_9BACT</name>
<evidence type="ECO:0000256" key="6">
    <source>
        <dbReference type="ARBA" id="ARBA00023004"/>
    </source>
</evidence>
<dbReference type="GO" id="GO:0005829">
    <property type="term" value="C:cytosol"/>
    <property type="evidence" value="ECO:0007669"/>
    <property type="project" value="TreeGrafter"/>
</dbReference>
<evidence type="ECO:0000313" key="12">
    <source>
        <dbReference type="EMBL" id="PIQ87231.1"/>
    </source>
</evidence>
<dbReference type="SUPFAM" id="SSF102114">
    <property type="entry name" value="Radical SAM enzymes"/>
    <property type="match status" value="1"/>
</dbReference>
<feature type="binding site" evidence="8">
    <location>
        <position position="88"/>
    </location>
    <ligand>
        <name>[4Fe-4S] cluster</name>
        <dbReference type="ChEBI" id="CHEBI:49883"/>
        <label>1</label>
    </ligand>
</feature>
<feature type="domain" description="Radical SAM core" evidence="11">
    <location>
        <begin position="162"/>
        <end position="392"/>
    </location>
</feature>
<dbReference type="GO" id="GO:0006400">
    <property type="term" value="P:tRNA modification"/>
    <property type="evidence" value="ECO:0007669"/>
    <property type="project" value="InterPro"/>
</dbReference>
<dbReference type="HAMAP" id="MF_01865">
    <property type="entry name" value="MTTase_RimO"/>
    <property type="match status" value="1"/>
</dbReference>
<dbReference type="AlphaFoldDB" id="A0A2H0LSA3"/>
<feature type="binding site" evidence="8">
    <location>
        <position position="18"/>
    </location>
    <ligand>
        <name>[4Fe-4S] cluster</name>
        <dbReference type="ChEBI" id="CHEBI:49883"/>
        <label>1</label>
    </ligand>
</feature>
<dbReference type="GO" id="GO:0046872">
    <property type="term" value="F:metal ion binding"/>
    <property type="evidence" value="ECO:0007669"/>
    <property type="project" value="UniProtKB-KW"/>
</dbReference>
<keyword evidence="5 8" id="KW-0479">Metal-binding</keyword>
<evidence type="ECO:0000256" key="1">
    <source>
        <dbReference type="ARBA" id="ARBA00022485"/>
    </source>
</evidence>
<keyword evidence="7 8" id="KW-0411">Iron-sulfur</keyword>
<dbReference type="SMART" id="SM00729">
    <property type="entry name" value="Elp3"/>
    <property type="match status" value="1"/>
</dbReference>
<accession>A0A2H0LSA3</accession>
<dbReference type="Proteomes" id="UP000230859">
    <property type="component" value="Unassembled WGS sequence"/>
</dbReference>
<dbReference type="SFLD" id="SFLDG01061">
    <property type="entry name" value="methylthiotransferase"/>
    <property type="match status" value="1"/>
</dbReference>
<feature type="binding site" evidence="8">
    <location>
        <position position="176"/>
    </location>
    <ligand>
        <name>[4Fe-4S] cluster</name>
        <dbReference type="ChEBI" id="CHEBI:49883"/>
        <label>2</label>
        <note>4Fe-4S-S-AdoMet</note>
    </ligand>
</feature>
<comment type="caution">
    <text evidence="12">The sequence shown here is derived from an EMBL/GenBank/DDBJ whole genome shotgun (WGS) entry which is preliminary data.</text>
</comment>
<feature type="binding site" evidence="8">
    <location>
        <position position="180"/>
    </location>
    <ligand>
        <name>[4Fe-4S] cluster</name>
        <dbReference type="ChEBI" id="CHEBI:49883"/>
        <label>2</label>
        <note>4Fe-4S-S-AdoMet</note>
    </ligand>
</feature>
<dbReference type="PROSITE" id="PS51918">
    <property type="entry name" value="RADICAL_SAM"/>
    <property type="match status" value="1"/>
</dbReference>
<feature type="domain" description="MTTase N-terminal" evidence="10">
    <location>
        <begin position="9"/>
        <end position="125"/>
    </location>
</feature>
<comment type="catalytic activity">
    <reaction evidence="8">
        <text>L-aspartate(89)-[ribosomal protein uS12]-hydrogen + (sulfur carrier)-SH + AH2 + 2 S-adenosyl-L-methionine = 3-methylsulfanyl-L-aspartate(89)-[ribosomal protein uS12]-hydrogen + (sulfur carrier)-H + 5'-deoxyadenosine + L-methionine + A + S-adenosyl-L-homocysteine + 2 H(+)</text>
        <dbReference type="Rhea" id="RHEA:37087"/>
        <dbReference type="Rhea" id="RHEA-COMP:10460"/>
        <dbReference type="Rhea" id="RHEA-COMP:10461"/>
        <dbReference type="Rhea" id="RHEA-COMP:14737"/>
        <dbReference type="Rhea" id="RHEA-COMP:14739"/>
        <dbReference type="ChEBI" id="CHEBI:13193"/>
        <dbReference type="ChEBI" id="CHEBI:15378"/>
        <dbReference type="ChEBI" id="CHEBI:17319"/>
        <dbReference type="ChEBI" id="CHEBI:17499"/>
        <dbReference type="ChEBI" id="CHEBI:29917"/>
        <dbReference type="ChEBI" id="CHEBI:29961"/>
        <dbReference type="ChEBI" id="CHEBI:57844"/>
        <dbReference type="ChEBI" id="CHEBI:57856"/>
        <dbReference type="ChEBI" id="CHEBI:59789"/>
        <dbReference type="ChEBI" id="CHEBI:64428"/>
        <dbReference type="ChEBI" id="CHEBI:73599"/>
        <dbReference type="EC" id="2.8.4.4"/>
    </reaction>
</comment>
<dbReference type="Gene3D" id="3.80.30.20">
    <property type="entry name" value="tm_1862 like domain"/>
    <property type="match status" value="1"/>
</dbReference>
<dbReference type="GO" id="GO:0035599">
    <property type="term" value="F:aspartic acid methylthiotransferase activity"/>
    <property type="evidence" value="ECO:0007669"/>
    <property type="project" value="TreeGrafter"/>
</dbReference>
<comment type="function">
    <text evidence="8">Catalyzes the methylthiolation of an aspartic acid residue of ribosomal protein uS12.</text>
</comment>
<evidence type="ECO:0000259" key="11">
    <source>
        <dbReference type="PROSITE" id="PS51918"/>
    </source>
</evidence>
<gene>
    <name evidence="8 12" type="primary">rimO</name>
    <name evidence="12" type="ORF">COV74_01540</name>
</gene>
<dbReference type="InterPro" id="IPR006638">
    <property type="entry name" value="Elp3/MiaA/NifB-like_rSAM"/>
</dbReference>
<dbReference type="InterPro" id="IPR007197">
    <property type="entry name" value="rSAM"/>
</dbReference>
<evidence type="ECO:0000259" key="10">
    <source>
        <dbReference type="PROSITE" id="PS51449"/>
    </source>
</evidence>
<dbReference type="PROSITE" id="PS01278">
    <property type="entry name" value="MTTASE_RADICAL"/>
    <property type="match status" value="1"/>
</dbReference>
<feature type="binding site" evidence="8">
    <location>
        <position position="183"/>
    </location>
    <ligand>
        <name>[4Fe-4S] cluster</name>
        <dbReference type="ChEBI" id="CHEBI:49883"/>
        <label>2</label>
        <note>4Fe-4S-S-AdoMet</note>
    </ligand>
</feature>
<dbReference type="GO" id="GO:0103039">
    <property type="term" value="F:protein methylthiotransferase activity"/>
    <property type="evidence" value="ECO:0007669"/>
    <property type="project" value="UniProtKB-EC"/>
</dbReference>
<dbReference type="InterPro" id="IPR002792">
    <property type="entry name" value="TRAM_dom"/>
</dbReference>
<keyword evidence="12" id="KW-0687">Ribonucleoprotein</keyword>
<evidence type="ECO:0000256" key="8">
    <source>
        <dbReference type="HAMAP-Rule" id="MF_01865"/>
    </source>
</evidence>
<dbReference type="CDD" id="cd01335">
    <property type="entry name" value="Radical_SAM"/>
    <property type="match status" value="1"/>
</dbReference>
<keyword evidence="12" id="KW-0689">Ribosomal protein</keyword>
<dbReference type="Pfam" id="PF04055">
    <property type="entry name" value="Radical_SAM"/>
    <property type="match status" value="1"/>
</dbReference>
<dbReference type="InterPro" id="IPR038135">
    <property type="entry name" value="Methylthiotransferase_N_sf"/>
</dbReference>
<comment type="subcellular location">
    <subcellularLocation>
        <location evidence="8">Cytoplasm</location>
    </subcellularLocation>
</comment>
<evidence type="ECO:0000256" key="4">
    <source>
        <dbReference type="ARBA" id="ARBA00022691"/>
    </source>
</evidence>
<dbReference type="EMBL" id="PCVY01000016">
    <property type="protein sequence ID" value="PIQ87231.1"/>
    <property type="molecule type" value="Genomic_DNA"/>
</dbReference>
<dbReference type="InterPro" id="IPR013848">
    <property type="entry name" value="Methylthiotransferase_N"/>
</dbReference>
<dbReference type="InterPro" id="IPR005839">
    <property type="entry name" value="Methylthiotransferase"/>
</dbReference>
<feature type="binding site" evidence="8">
    <location>
        <position position="54"/>
    </location>
    <ligand>
        <name>[4Fe-4S] cluster</name>
        <dbReference type="ChEBI" id="CHEBI:49883"/>
        <label>1</label>
    </ligand>
</feature>
<dbReference type="NCBIfam" id="TIGR01125">
    <property type="entry name" value="30S ribosomal protein S12 methylthiotransferase RimO"/>
    <property type="match status" value="1"/>
</dbReference>
<dbReference type="PROSITE" id="PS51449">
    <property type="entry name" value="MTTASE_N"/>
    <property type="match status" value="1"/>
</dbReference>
<dbReference type="SFLD" id="SFLDS00029">
    <property type="entry name" value="Radical_SAM"/>
    <property type="match status" value="1"/>
</dbReference>
<dbReference type="NCBIfam" id="TIGR00089">
    <property type="entry name" value="MiaB/RimO family radical SAM methylthiotransferase"/>
    <property type="match status" value="1"/>
</dbReference>
<protein>
    <recommendedName>
        <fullName evidence="8">Ribosomal protein uS12 methylthiotransferase RimO</fullName>
        <shortName evidence="8">uS12 MTTase</shortName>
        <shortName evidence="8">uS12 methylthiotransferase</shortName>
        <ecNumber evidence="8">2.8.4.4</ecNumber>
    </recommendedName>
    <alternativeName>
        <fullName evidence="8">Ribosomal protein uS12 (aspartate-C(3))-methylthiotransferase</fullName>
    </alternativeName>
    <alternativeName>
        <fullName evidence="8">Ribosome maturation factor RimO</fullName>
    </alternativeName>
</protein>
<reference evidence="12 13" key="1">
    <citation type="submission" date="2017-09" db="EMBL/GenBank/DDBJ databases">
        <title>Depth-based differentiation of microbial function through sediment-hosted aquifers and enrichment of novel symbionts in the deep terrestrial subsurface.</title>
        <authorList>
            <person name="Probst A.J."/>
            <person name="Ladd B."/>
            <person name="Jarett J.K."/>
            <person name="Geller-Mcgrath D.E."/>
            <person name="Sieber C.M."/>
            <person name="Emerson J.B."/>
            <person name="Anantharaman K."/>
            <person name="Thomas B.C."/>
            <person name="Malmstrom R."/>
            <person name="Stieglmeier M."/>
            <person name="Klingl A."/>
            <person name="Woyke T."/>
            <person name="Ryan C.M."/>
            <person name="Banfield J.F."/>
        </authorList>
    </citation>
    <scope>NUCLEOTIDE SEQUENCE [LARGE SCALE GENOMIC DNA]</scope>
    <source>
        <strain evidence="12">CG11_big_fil_rev_8_21_14_0_20_45_26</strain>
    </source>
</reference>
<keyword evidence="2 8" id="KW-0963">Cytoplasm</keyword>
<dbReference type="GO" id="GO:0051539">
    <property type="term" value="F:4 iron, 4 sulfur cluster binding"/>
    <property type="evidence" value="ECO:0007669"/>
    <property type="project" value="UniProtKB-UniRule"/>
</dbReference>
<evidence type="ECO:0000256" key="7">
    <source>
        <dbReference type="ARBA" id="ARBA00023014"/>
    </source>
</evidence>
<evidence type="ECO:0000256" key="2">
    <source>
        <dbReference type="ARBA" id="ARBA00022490"/>
    </source>
</evidence>
<dbReference type="PROSITE" id="PS50926">
    <property type="entry name" value="TRAM"/>
    <property type="match status" value="1"/>
</dbReference>
<dbReference type="SFLD" id="SFLDF00274">
    <property type="entry name" value="ribosomal_protein_S12_methylth"/>
    <property type="match status" value="1"/>
</dbReference>
<dbReference type="SFLD" id="SFLDG01082">
    <property type="entry name" value="B12-binding_domain_containing"/>
    <property type="match status" value="1"/>
</dbReference>
<dbReference type="PROSITE" id="PS51257">
    <property type="entry name" value="PROKAR_LIPOPROTEIN"/>
    <property type="match status" value="1"/>
</dbReference>
<dbReference type="Pfam" id="PF00919">
    <property type="entry name" value="UPF0004"/>
    <property type="match status" value="1"/>
</dbReference>
<keyword evidence="4 8" id="KW-0949">S-adenosyl-L-methionine</keyword>
<dbReference type="InterPro" id="IPR012340">
    <property type="entry name" value="NA-bd_OB-fold"/>
</dbReference>
<dbReference type="InterPro" id="IPR005840">
    <property type="entry name" value="Ribosomal_uS12_MeSTrfase_RimO"/>
</dbReference>
<dbReference type="InterPro" id="IPR023404">
    <property type="entry name" value="rSAM_horseshoe"/>
</dbReference>
<proteinExistence type="inferred from homology"/>
<dbReference type="PANTHER" id="PTHR43837:SF1">
    <property type="entry name" value="RIBOSOMAL PROTEIN US12 METHYLTHIOTRANSFERASE RIMO"/>
    <property type="match status" value="1"/>
</dbReference>
<comment type="similarity">
    <text evidence="8">Belongs to the methylthiotransferase family. RimO subfamily.</text>
</comment>